<dbReference type="VEuPathDB" id="FungiDB:MAPG_08583"/>
<evidence type="ECO:0000313" key="3">
    <source>
        <dbReference type="EnsemblFungi" id="MAPG_08583T0"/>
    </source>
</evidence>
<name>A0A0C4E7R3_MAGP6</name>
<reference evidence="3" key="4">
    <citation type="journal article" date="2015" name="G3 (Bethesda)">
        <title>Genome sequences of three phytopathogenic species of the Magnaporthaceae family of fungi.</title>
        <authorList>
            <person name="Okagaki L.H."/>
            <person name="Nunes C.C."/>
            <person name="Sailsbery J."/>
            <person name="Clay B."/>
            <person name="Brown D."/>
            <person name="John T."/>
            <person name="Oh Y."/>
            <person name="Young N."/>
            <person name="Fitzgerald M."/>
            <person name="Haas B.J."/>
            <person name="Zeng Q."/>
            <person name="Young S."/>
            <person name="Adiconis X."/>
            <person name="Fan L."/>
            <person name="Levin J.Z."/>
            <person name="Mitchell T.K."/>
            <person name="Okubara P.A."/>
            <person name="Farman M.L."/>
            <person name="Kohn L.M."/>
            <person name="Birren B."/>
            <person name="Ma L.-J."/>
            <person name="Dean R.A."/>
        </authorList>
    </citation>
    <scope>NUCLEOTIDE SEQUENCE</scope>
    <source>
        <strain evidence="3">ATCC 64411 / 73-15</strain>
    </source>
</reference>
<reference evidence="2" key="2">
    <citation type="submission" date="2010-05" db="EMBL/GenBank/DDBJ databases">
        <title>The Genome Sequence of Magnaporthe poae strain ATCC 64411.</title>
        <authorList>
            <consortium name="The Broad Institute Genome Sequencing Platform"/>
            <consortium name="Broad Institute Genome Sequencing Center for Infectious Disease"/>
            <person name="Ma L.-J."/>
            <person name="Dead R."/>
            <person name="Young S."/>
            <person name="Zeng Q."/>
            <person name="Koehrsen M."/>
            <person name="Alvarado L."/>
            <person name="Berlin A."/>
            <person name="Chapman S.B."/>
            <person name="Chen Z."/>
            <person name="Freedman E."/>
            <person name="Gellesch M."/>
            <person name="Goldberg J."/>
            <person name="Griggs A."/>
            <person name="Gujja S."/>
            <person name="Heilman E.R."/>
            <person name="Heiman D."/>
            <person name="Hepburn T."/>
            <person name="Howarth C."/>
            <person name="Jen D."/>
            <person name="Larson L."/>
            <person name="Mehta T."/>
            <person name="Neiman D."/>
            <person name="Pearson M."/>
            <person name="Roberts A."/>
            <person name="Saif S."/>
            <person name="Shea T."/>
            <person name="Shenoy N."/>
            <person name="Sisk P."/>
            <person name="Stolte C."/>
            <person name="Sykes S."/>
            <person name="Walk T."/>
            <person name="White J."/>
            <person name="Yandava C."/>
            <person name="Haas B."/>
            <person name="Nusbaum C."/>
            <person name="Birren B."/>
        </authorList>
    </citation>
    <scope>NUCLEOTIDE SEQUENCE</scope>
    <source>
        <strain evidence="2">ATCC 64411</strain>
    </source>
</reference>
<gene>
    <name evidence="2" type="ORF">MAPG_08583</name>
</gene>
<dbReference type="Proteomes" id="UP000011715">
    <property type="component" value="Unassembled WGS sequence"/>
</dbReference>
<dbReference type="AlphaFoldDB" id="A0A0C4E7R3"/>
<evidence type="ECO:0000256" key="1">
    <source>
        <dbReference type="SAM" id="MobiDB-lite"/>
    </source>
</evidence>
<feature type="compositionally biased region" description="Polar residues" evidence="1">
    <location>
        <begin position="263"/>
        <end position="275"/>
    </location>
</feature>
<reference evidence="2" key="3">
    <citation type="submission" date="2011-03" db="EMBL/GenBank/DDBJ databases">
        <title>Annotation of Magnaporthe poae ATCC 64411.</title>
        <authorList>
            <person name="Ma L.-J."/>
            <person name="Dead R."/>
            <person name="Young S.K."/>
            <person name="Zeng Q."/>
            <person name="Gargeya S."/>
            <person name="Fitzgerald M."/>
            <person name="Haas B."/>
            <person name="Abouelleil A."/>
            <person name="Alvarado L."/>
            <person name="Arachchi H.M."/>
            <person name="Berlin A."/>
            <person name="Brown A."/>
            <person name="Chapman S.B."/>
            <person name="Chen Z."/>
            <person name="Dunbar C."/>
            <person name="Freedman E."/>
            <person name="Gearin G."/>
            <person name="Gellesch M."/>
            <person name="Goldberg J."/>
            <person name="Griggs A."/>
            <person name="Gujja S."/>
            <person name="Heiman D."/>
            <person name="Howarth C."/>
            <person name="Larson L."/>
            <person name="Lui A."/>
            <person name="MacDonald P.J.P."/>
            <person name="Mehta T."/>
            <person name="Montmayeur A."/>
            <person name="Murphy C."/>
            <person name="Neiman D."/>
            <person name="Pearson M."/>
            <person name="Priest M."/>
            <person name="Roberts A."/>
            <person name="Saif S."/>
            <person name="Shea T."/>
            <person name="Shenoy N."/>
            <person name="Sisk P."/>
            <person name="Stolte C."/>
            <person name="Sykes S."/>
            <person name="Yandava C."/>
            <person name="Wortman J."/>
            <person name="Nusbaum C."/>
            <person name="Birren B."/>
        </authorList>
    </citation>
    <scope>NUCLEOTIDE SEQUENCE</scope>
    <source>
        <strain evidence="2">ATCC 64411</strain>
    </source>
</reference>
<evidence type="ECO:0000313" key="2">
    <source>
        <dbReference type="EMBL" id="KLU89612.1"/>
    </source>
</evidence>
<feature type="region of interest" description="Disordered" evidence="1">
    <location>
        <begin position="212"/>
        <end position="353"/>
    </location>
</feature>
<reference evidence="3" key="5">
    <citation type="submission" date="2015-06" db="UniProtKB">
        <authorList>
            <consortium name="EnsemblFungi"/>
        </authorList>
    </citation>
    <scope>IDENTIFICATION</scope>
    <source>
        <strain evidence="3">ATCC 64411</strain>
    </source>
</reference>
<feature type="compositionally biased region" description="Basic and acidic residues" evidence="1">
    <location>
        <begin position="318"/>
        <end position="344"/>
    </location>
</feature>
<dbReference type="EMBL" id="GL876973">
    <property type="protein sequence ID" value="KLU89612.1"/>
    <property type="molecule type" value="Genomic_DNA"/>
</dbReference>
<keyword evidence="4" id="KW-1185">Reference proteome</keyword>
<evidence type="ECO:0000313" key="4">
    <source>
        <dbReference type="Proteomes" id="UP000011715"/>
    </source>
</evidence>
<accession>A0A0C4E7R3</accession>
<protein>
    <submittedName>
        <fullName evidence="2 3">Uncharacterized protein</fullName>
    </submittedName>
</protein>
<proteinExistence type="predicted"/>
<sequence>MDDISDTTWELSTKTPNGATYVSEAIGSLGLCRSKKKKKSKLLAKAMRSATDWMVSATCGPEAGPPARPVFASGQRASGASAPTRFQWLRAETRKRNAKTTARDGNLFSPQRLPRFAVRAEPSPALKHVAFAPSALTPRQRLGTRTQGLGWSRARQSKAKKATLGCVLTRDKPSENARIGGLLISFACAARSGRARGMLPFPLFPLSRRKLEKRKTGDHNAKRLAKSFAEDGSWPRRHRSLSQPRTFSPFSKGRHGQGRQRANAGNGSGSPSTAAKSMHSPLLRPASQSAADGQHPGIPVSDRLQKPKKFPRTAAAWREVRHCAVHTPKKDGEQGTSHGKEKGREKRRPAAQT</sequence>
<dbReference type="EnsemblFungi" id="MAPG_08583T0">
    <property type="protein sequence ID" value="MAPG_08583T0"/>
    <property type="gene ID" value="MAPG_08583"/>
</dbReference>
<dbReference type="EMBL" id="ADBL01002074">
    <property type="status" value="NOT_ANNOTATED_CDS"/>
    <property type="molecule type" value="Genomic_DNA"/>
</dbReference>
<organism evidence="3 4">
    <name type="scientific">Magnaporthiopsis poae (strain ATCC 64411 / 73-15)</name>
    <name type="common">Kentucky bluegrass fungus</name>
    <name type="synonym">Magnaporthe poae</name>
    <dbReference type="NCBI Taxonomy" id="644358"/>
    <lineage>
        <taxon>Eukaryota</taxon>
        <taxon>Fungi</taxon>
        <taxon>Dikarya</taxon>
        <taxon>Ascomycota</taxon>
        <taxon>Pezizomycotina</taxon>
        <taxon>Sordariomycetes</taxon>
        <taxon>Sordariomycetidae</taxon>
        <taxon>Magnaporthales</taxon>
        <taxon>Magnaporthaceae</taxon>
        <taxon>Magnaporthiopsis</taxon>
    </lineage>
</organism>
<reference evidence="4" key="1">
    <citation type="submission" date="2010-05" db="EMBL/GenBank/DDBJ databases">
        <title>The genome sequence of Magnaporthe poae strain ATCC 64411.</title>
        <authorList>
            <person name="Ma L.-J."/>
            <person name="Dead R."/>
            <person name="Young S."/>
            <person name="Zeng Q."/>
            <person name="Koehrsen M."/>
            <person name="Alvarado L."/>
            <person name="Berlin A."/>
            <person name="Chapman S.B."/>
            <person name="Chen Z."/>
            <person name="Freedman E."/>
            <person name="Gellesch M."/>
            <person name="Goldberg J."/>
            <person name="Griggs A."/>
            <person name="Gujja S."/>
            <person name="Heilman E.R."/>
            <person name="Heiman D."/>
            <person name="Hepburn T."/>
            <person name="Howarth C."/>
            <person name="Jen D."/>
            <person name="Larson L."/>
            <person name="Mehta T."/>
            <person name="Neiman D."/>
            <person name="Pearson M."/>
            <person name="Roberts A."/>
            <person name="Saif S."/>
            <person name="Shea T."/>
            <person name="Shenoy N."/>
            <person name="Sisk P."/>
            <person name="Stolte C."/>
            <person name="Sykes S."/>
            <person name="Walk T."/>
            <person name="White J."/>
            <person name="Yandava C."/>
            <person name="Haas B."/>
            <person name="Nusbaum C."/>
            <person name="Birren B."/>
        </authorList>
    </citation>
    <scope>NUCLEOTIDE SEQUENCE [LARGE SCALE GENOMIC DNA]</scope>
    <source>
        <strain evidence="4">ATCC 64411 / 73-15</strain>
    </source>
</reference>